<dbReference type="STRING" id="40335.Ltuc_0799"/>
<comment type="caution">
    <text evidence="3">The sequence shown here is derived from an EMBL/GenBank/DDBJ whole genome shotgun (WGS) entry which is preliminary data.</text>
</comment>
<feature type="domain" description="GH64" evidence="2">
    <location>
        <begin position="36"/>
        <end position="476"/>
    </location>
</feature>
<keyword evidence="1" id="KW-0732">Signal</keyword>
<evidence type="ECO:0000313" key="3">
    <source>
        <dbReference type="EMBL" id="KTD72952.1"/>
    </source>
</evidence>
<dbReference type="AlphaFoldDB" id="A0A0W0ZV41"/>
<evidence type="ECO:0000313" key="4">
    <source>
        <dbReference type="Proteomes" id="UP000054693"/>
    </source>
</evidence>
<protein>
    <recommendedName>
        <fullName evidence="2">GH64 domain-containing protein</fullName>
    </recommendedName>
</protein>
<gene>
    <name evidence="3" type="ORF">Ltuc_0799</name>
</gene>
<dbReference type="RefSeq" id="WP_083498034.1">
    <property type="nucleotide sequence ID" value="NZ_CAAAIP010000001.1"/>
</dbReference>
<dbReference type="PANTHER" id="PTHR38165">
    <property type="match status" value="1"/>
</dbReference>
<feature type="chain" id="PRO_5006919095" description="GH64 domain-containing protein" evidence="1">
    <location>
        <begin position="29"/>
        <end position="489"/>
    </location>
</feature>
<evidence type="ECO:0000259" key="2">
    <source>
        <dbReference type="PROSITE" id="PS52006"/>
    </source>
</evidence>
<accession>A0A0W0ZV41</accession>
<dbReference type="OrthoDB" id="5606251at2"/>
<dbReference type="PANTHER" id="PTHR38165:SF1">
    <property type="entry name" value="GLUCANASE B"/>
    <property type="match status" value="1"/>
</dbReference>
<dbReference type="Pfam" id="PF16483">
    <property type="entry name" value="Glyco_hydro_64"/>
    <property type="match status" value="1"/>
</dbReference>
<organism evidence="3 4">
    <name type="scientific">Legionella tucsonensis</name>
    <dbReference type="NCBI Taxonomy" id="40335"/>
    <lineage>
        <taxon>Bacteria</taxon>
        <taxon>Pseudomonadati</taxon>
        <taxon>Pseudomonadota</taxon>
        <taxon>Gammaproteobacteria</taxon>
        <taxon>Legionellales</taxon>
        <taxon>Legionellaceae</taxon>
        <taxon>Legionella</taxon>
    </lineage>
</organism>
<dbReference type="Proteomes" id="UP000054693">
    <property type="component" value="Unassembled WGS sequence"/>
</dbReference>
<evidence type="ECO:0000256" key="1">
    <source>
        <dbReference type="SAM" id="SignalP"/>
    </source>
</evidence>
<dbReference type="InterPro" id="IPR037176">
    <property type="entry name" value="Osmotin/thaumatin-like_sf"/>
</dbReference>
<sequence length="489" mass="53954">MKISKLSRLSILMLGLAGLLTVSENAFSQNKCQGGGMSLSFDLSKTNNTHIENNNTYIVVLGIDPATQKHAYVKFNNGNRVGTLVDIADINMNGKNYGISLSELIPSSGGMAQACIPHLTSGRIYISFGNTLDIPTDKDTLTPKQPDVNNPQTTTNGTLFDKVEFNYSTRGETVINPTGVDFIAIPYTIQQAGHEYGHFGGLDAVIKNMKTIICRAASETIDSPECAQRWNHSEWSSLVVYNSVNALMRVNAPGRFGDRFSGYFTNYINELSQYYSSSINRSIKIDLNELNKGIWSGTFEPNSQTLVFSRDGGLGTETLSYNLGSPQASNSIFMGAQAPFNNKNAVDATIARDLTSAIVSGMLMRKESAFIGKDFFDAQGNPIFRNKQQMQELLKYYFNNVDHSVDYIVNQCGTTKDAPCVNVYSEAMHALSFDKNIDHPQDSYLNSYAFSYDDFLGMDGTNTQTDAKPATVVIGDMKNRKIPHVDLYY</sequence>
<dbReference type="InterPro" id="IPR037398">
    <property type="entry name" value="Glyco_hydro_64_fam"/>
</dbReference>
<dbReference type="InterPro" id="IPR032477">
    <property type="entry name" value="Glyco_hydro_64"/>
</dbReference>
<name>A0A0W0ZV41_9GAMM</name>
<reference evidence="3 4" key="1">
    <citation type="submission" date="2015-11" db="EMBL/GenBank/DDBJ databases">
        <title>Genomic analysis of 38 Legionella species identifies large and diverse effector repertoires.</title>
        <authorList>
            <person name="Burstein D."/>
            <person name="Amaro F."/>
            <person name="Zusman T."/>
            <person name="Lifshitz Z."/>
            <person name="Cohen O."/>
            <person name="Gilbert J.A."/>
            <person name="Pupko T."/>
            <person name="Shuman H.A."/>
            <person name="Segal G."/>
        </authorList>
    </citation>
    <scope>NUCLEOTIDE SEQUENCE [LARGE SCALE GENOMIC DNA]</scope>
    <source>
        <strain evidence="3 4">ATCC 49180</strain>
    </source>
</reference>
<keyword evidence="4" id="KW-1185">Reference proteome</keyword>
<dbReference type="PROSITE" id="PS52006">
    <property type="entry name" value="GH64"/>
    <property type="match status" value="1"/>
</dbReference>
<dbReference type="EMBL" id="LNZA01000001">
    <property type="protein sequence ID" value="KTD72952.1"/>
    <property type="molecule type" value="Genomic_DNA"/>
</dbReference>
<dbReference type="PATRIC" id="fig|40335.7.peg.839"/>
<feature type="signal peptide" evidence="1">
    <location>
        <begin position="1"/>
        <end position="28"/>
    </location>
</feature>
<proteinExistence type="predicted"/>
<dbReference type="Gene3D" id="2.60.110.10">
    <property type="entry name" value="Thaumatin"/>
    <property type="match status" value="1"/>
</dbReference>